<evidence type="ECO:0000313" key="2">
    <source>
        <dbReference type="EMBL" id="KAJ7748391.1"/>
    </source>
</evidence>
<keyword evidence="3" id="KW-1185">Reference proteome</keyword>
<feature type="compositionally biased region" description="Gly residues" evidence="1">
    <location>
        <begin position="279"/>
        <end position="288"/>
    </location>
</feature>
<feature type="region of interest" description="Disordered" evidence="1">
    <location>
        <begin position="151"/>
        <end position="217"/>
    </location>
</feature>
<accession>A0AAD7ISF8</accession>
<evidence type="ECO:0000313" key="3">
    <source>
        <dbReference type="Proteomes" id="UP001215598"/>
    </source>
</evidence>
<sequence length="288" mass="31025">MNEWALDKLFPTFFLDDAKEKCHGNALSHRSDLPNSSRIKRDSNLEFKLQFREGLKIHKDIQLKVITAWKDARIESQNTTLDVYDVLGWRVEGGGGKMRGVHGIVATRDNAFLPGRRLERSRNAGPGGGVLEGKAVGDEWCPLRRDLGVGLNRKNGGSSKREGKAAGGGNGSDLLQPGGAGRRGETKISVSSAGPAGIQARTRKRGPENAAAPGAPNGIGGRWGLRIYWFSAGYANARRRRRVIKESSGPGRFQKYGCHIQLKSGEVTKPVGELEDRGSQGGGGGKAM</sequence>
<dbReference type="AlphaFoldDB" id="A0AAD7ISF8"/>
<reference evidence="2" key="1">
    <citation type="submission" date="2023-03" db="EMBL/GenBank/DDBJ databases">
        <title>Massive genome expansion in bonnet fungi (Mycena s.s.) driven by repeated elements and novel gene families across ecological guilds.</title>
        <authorList>
            <consortium name="Lawrence Berkeley National Laboratory"/>
            <person name="Harder C.B."/>
            <person name="Miyauchi S."/>
            <person name="Viragh M."/>
            <person name="Kuo A."/>
            <person name="Thoen E."/>
            <person name="Andreopoulos B."/>
            <person name="Lu D."/>
            <person name="Skrede I."/>
            <person name="Drula E."/>
            <person name="Henrissat B."/>
            <person name="Morin E."/>
            <person name="Kohler A."/>
            <person name="Barry K."/>
            <person name="LaButti K."/>
            <person name="Morin E."/>
            <person name="Salamov A."/>
            <person name="Lipzen A."/>
            <person name="Mereny Z."/>
            <person name="Hegedus B."/>
            <person name="Baldrian P."/>
            <person name="Stursova M."/>
            <person name="Weitz H."/>
            <person name="Taylor A."/>
            <person name="Grigoriev I.V."/>
            <person name="Nagy L.G."/>
            <person name="Martin F."/>
            <person name="Kauserud H."/>
        </authorList>
    </citation>
    <scope>NUCLEOTIDE SEQUENCE</scope>
    <source>
        <strain evidence="2">CBHHK182m</strain>
    </source>
</reference>
<dbReference type="Proteomes" id="UP001215598">
    <property type="component" value="Unassembled WGS sequence"/>
</dbReference>
<proteinExistence type="predicted"/>
<evidence type="ECO:0000256" key="1">
    <source>
        <dbReference type="SAM" id="MobiDB-lite"/>
    </source>
</evidence>
<name>A0AAD7ISF8_9AGAR</name>
<organism evidence="2 3">
    <name type="scientific">Mycena metata</name>
    <dbReference type="NCBI Taxonomy" id="1033252"/>
    <lineage>
        <taxon>Eukaryota</taxon>
        <taxon>Fungi</taxon>
        <taxon>Dikarya</taxon>
        <taxon>Basidiomycota</taxon>
        <taxon>Agaricomycotina</taxon>
        <taxon>Agaricomycetes</taxon>
        <taxon>Agaricomycetidae</taxon>
        <taxon>Agaricales</taxon>
        <taxon>Marasmiineae</taxon>
        <taxon>Mycenaceae</taxon>
        <taxon>Mycena</taxon>
    </lineage>
</organism>
<comment type="caution">
    <text evidence="2">The sequence shown here is derived from an EMBL/GenBank/DDBJ whole genome shotgun (WGS) entry which is preliminary data.</text>
</comment>
<gene>
    <name evidence="2" type="ORF">B0H16DRAFT_1692167</name>
</gene>
<feature type="region of interest" description="Disordered" evidence="1">
    <location>
        <begin position="269"/>
        <end position="288"/>
    </location>
</feature>
<protein>
    <submittedName>
        <fullName evidence="2">Uncharacterized protein</fullName>
    </submittedName>
</protein>
<dbReference type="EMBL" id="JARKIB010000073">
    <property type="protein sequence ID" value="KAJ7748391.1"/>
    <property type="molecule type" value="Genomic_DNA"/>
</dbReference>